<dbReference type="EMBL" id="BSYO01000009">
    <property type="protein sequence ID" value="GMH09737.1"/>
    <property type="molecule type" value="Genomic_DNA"/>
</dbReference>
<comment type="caution">
    <text evidence="1">The sequence shown here is derived from an EMBL/GenBank/DDBJ whole genome shotgun (WGS) entry which is preliminary data.</text>
</comment>
<protein>
    <submittedName>
        <fullName evidence="1">Uncharacterized protein</fullName>
    </submittedName>
</protein>
<evidence type="ECO:0000313" key="2">
    <source>
        <dbReference type="Proteomes" id="UP001279734"/>
    </source>
</evidence>
<sequence>MLLPIISFAVEVWVYSDPVQSGLWSCIVVLPVWSLKRLKDASIGLDHGILGCDLVGSCCRWLVLLSVPSGFAMRIGAEALQVKVFLQHVPDCCIGLTGFFEVGGH</sequence>
<keyword evidence="2" id="KW-1185">Reference proteome</keyword>
<evidence type="ECO:0000313" key="1">
    <source>
        <dbReference type="EMBL" id="GMH09737.1"/>
    </source>
</evidence>
<accession>A0AAD3SFR2</accession>
<proteinExistence type="predicted"/>
<organism evidence="1 2">
    <name type="scientific">Nepenthes gracilis</name>
    <name type="common">Slender pitcher plant</name>
    <dbReference type="NCBI Taxonomy" id="150966"/>
    <lineage>
        <taxon>Eukaryota</taxon>
        <taxon>Viridiplantae</taxon>
        <taxon>Streptophyta</taxon>
        <taxon>Embryophyta</taxon>
        <taxon>Tracheophyta</taxon>
        <taxon>Spermatophyta</taxon>
        <taxon>Magnoliopsida</taxon>
        <taxon>eudicotyledons</taxon>
        <taxon>Gunneridae</taxon>
        <taxon>Pentapetalae</taxon>
        <taxon>Caryophyllales</taxon>
        <taxon>Nepenthaceae</taxon>
        <taxon>Nepenthes</taxon>
    </lineage>
</organism>
<gene>
    <name evidence="1" type="ORF">Nepgr_011578</name>
</gene>
<dbReference type="Proteomes" id="UP001279734">
    <property type="component" value="Unassembled WGS sequence"/>
</dbReference>
<name>A0AAD3SFR2_NEPGR</name>
<dbReference type="AlphaFoldDB" id="A0AAD3SFR2"/>
<reference evidence="1" key="1">
    <citation type="submission" date="2023-05" db="EMBL/GenBank/DDBJ databases">
        <title>Nepenthes gracilis genome sequencing.</title>
        <authorList>
            <person name="Fukushima K."/>
        </authorList>
    </citation>
    <scope>NUCLEOTIDE SEQUENCE</scope>
    <source>
        <strain evidence="1">SING2019-196</strain>
    </source>
</reference>